<keyword evidence="6" id="KW-1185">Reference proteome</keyword>
<evidence type="ECO:0000256" key="1">
    <source>
        <dbReference type="SAM" id="Coils"/>
    </source>
</evidence>
<evidence type="ECO:0000256" key="2">
    <source>
        <dbReference type="SAM" id="MobiDB-lite"/>
    </source>
</evidence>
<dbReference type="NCBIfam" id="NF038353">
    <property type="entry name" value="FxLYD_dom"/>
    <property type="match status" value="1"/>
</dbReference>
<dbReference type="EMBL" id="JBHTKJ010000007">
    <property type="protein sequence ID" value="MFD1037139.1"/>
    <property type="molecule type" value="Genomic_DNA"/>
</dbReference>
<feature type="domain" description="Zinc-ribbon" evidence="4">
    <location>
        <begin position="2"/>
        <end position="24"/>
    </location>
</feature>
<name>A0ABW3LI85_9BACI</name>
<keyword evidence="1" id="KW-0175">Coiled coil</keyword>
<evidence type="ECO:0000313" key="5">
    <source>
        <dbReference type="EMBL" id="MFD1037139.1"/>
    </source>
</evidence>
<feature type="coiled-coil region" evidence="1">
    <location>
        <begin position="299"/>
        <end position="333"/>
    </location>
</feature>
<dbReference type="RefSeq" id="WP_390358957.1">
    <property type="nucleotide sequence ID" value="NZ_JBHTKJ010000007.1"/>
</dbReference>
<dbReference type="Proteomes" id="UP001597040">
    <property type="component" value="Unassembled WGS sequence"/>
</dbReference>
<feature type="region of interest" description="Disordered" evidence="2">
    <location>
        <begin position="49"/>
        <end position="84"/>
    </location>
</feature>
<proteinExistence type="predicted"/>
<accession>A0ABW3LI85</accession>
<organism evidence="5 6">
    <name type="scientific">Virgibacillus byunsanensis</name>
    <dbReference type="NCBI Taxonomy" id="570945"/>
    <lineage>
        <taxon>Bacteria</taxon>
        <taxon>Bacillati</taxon>
        <taxon>Bacillota</taxon>
        <taxon>Bacilli</taxon>
        <taxon>Bacillales</taxon>
        <taxon>Bacillaceae</taxon>
        <taxon>Virgibacillus</taxon>
    </lineage>
</organism>
<reference evidence="6" key="1">
    <citation type="journal article" date="2019" name="Int. J. Syst. Evol. Microbiol.">
        <title>The Global Catalogue of Microorganisms (GCM) 10K type strain sequencing project: providing services to taxonomists for standard genome sequencing and annotation.</title>
        <authorList>
            <consortium name="The Broad Institute Genomics Platform"/>
            <consortium name="The Broad Institute Genome Sequencing Center for Infectious Disease"/>
            <person name="Wu L."/>
            <person name="Ma J."/>
        </authorList>
    </citation>
    <scope>NUCLEOTIDE SEQUENCE [LARGE SCALE GENOMIC DNA]</scope>
    <source>
        <strain evidence="6">CCUG 56754</strain>
    </source>
</reference>
<sequence length="436" mass="49161">MFCQQCGKQINEASIYCMNCGSKVDPVTVPQEENEIEDLDINDNVELTEEDSTNELDSATNEIDDVKPSKTDNSQEDRQKRSKRKSSSTFTSILPFLIPIISILLAGGGLGAYYYYEQDINNKVLALQKSAEDAALEGEYEDAKGLLTQAKSMRPNYDVLEADLQIIMQVNEVLTNLDDIDEKIKNQKYGEAEEQLSALKVTINADSSPLYGSFDEMIASKEVTITVGKIKNQLDDLTTVEALADKLSVMETLSTDSGEKVRHQILNKIVQITTDQATVELDDKQFSNALVTVNKGLEYKTENEQLISLKEEIEQAKSAFENAEQERIEQAMEAAAKEDLKNRTEAVELTSFEVEMDEFGDLYIYGDVRNVATKAIDTVKIHYTIYDVDGNYYDDGYTNVYPYYLNPGEAGSFEDVFYYVNEEVTVEIDNITWYLE</sequence>
<gene>
    <name evidence="5" type="ORF">ACFQ3N_01680</name>
</gene>
<dbReference type="InterPro" id="IPR047676">
    <property type="entry name" value="FxLYD_dom"/>
</dbReference>
<feature type="compositionally biased region" description="Basic and acidic residues" evidence="2">
    <location>
        <begin position="64"/>
        <end position="79"/>
    </location>
</feature>
<evidence type="ECO:0000256" key="3">
    <source>
        <dbReference type="SAM" id="Phobius"/>
    </source>
</evidence>
<evidence type="ECO:0000259" key="4">
    <source>
        <dbReference type="Pfam" id="PF13240"/>
    </source>
</evidence>
<dbReference type="InterPro" id="IPR026870">
    <property type="entry name" value="Zinc_ribbon_dom"/>
</dbReference>
<keyword evidence="3" id="KW-1133">Transmembrane helix</keyword>
<feature type="transmembrane region" description="Helical" evidence="3">
    <location>
        <begin position="90"/>
        <end position="116"/>
    </location>
</feature>
<keyword evidence="3" id="KW-0472">Membrane</keyword>
<keyword evidence="3" id="KW-0812">Transmembrane</keyword>
<dbReference type="Pfam" id="PF13240">
    <property type="entry name" value="Zn_Ribbon_1"/>
    <property type="match status" value="1"/>
</dbReference>
<comment type="caution">
    <text evidence="5">The sequence shown here is derived from an EMBL/GenBank/DDBJ whole genome shotgun (WGS) entry which is preliminary data.</text>
</comment>
<protein>
    <submittedName>
        <fullName evidence="5">FxLYD domain-containing protein</fullName>
    </submittedName>
</protein>
<evidence type="ECO:0000313" key="6">
    <source>
        <dbReference type="Proteomes" id="UP001597040"/>
    </source>
</evidence>